<accession>A0A9J5Z696</accession>
<evidence type="ECO:0000313" key="2">
    <source>
        <dbReference type="Proteomes" id="UP000824120"/>
    </source>
</evidence>
<dbReference type="Proteomes" id="UP000824120">
    <property type="component" value="Chromosome 5"/>
</dbReference>
<evidence type="ECO:0000313" key="1">
    <source>
        <dbReference type="EMBL" id="KAG5606534.1"/>
    </source>
</evidence>
<dbReference type="EMBL" id="JACXVP010000005">
    <property type="protein sequence ID" value="KAG5606534.1"/>
    <property type="molecule type" value="Genomic_DNA"/>
</dbReference>
<keyword evidence="2" id="KW-1185">Reference proteome</keyword>
<dbReference type="OrthoDB" id="1915967at2759"/>
<dbReference type="PANTHER" id="PTHR36264">
    <property type="entry name" value="SET DOMAIN-CONTAINING PROTEIN"/>
    <property type="match status" value="1"/>
</dbReference>
<dbReference type="PANTHER" id="PTHR36264:SF2">
    <property type="entry name" value="TF-B3 DOMAIN-CONTAINING PROTEIN"/>
    <property type="match status" value="1"/>
</dbReference>
<dbReference type="AlphaFoldDB" id="A0A9J5Z696"/>
<sequence length="249" mass="29477">MNDAQFYDDAIYTFWELLNRDDYSLSIVGLLKVHRVGVGDEIRLFWHPILKKFMFKYLLNEEESYKLNNTTHVLTRELIEIRDIYPPPKIDLENPWHIKLNITHDEVVVPKLVIPFVETFEYILRYLMLDMGKSVENGYGMPVDVWDVTKENVPKKYEGGKLYPSLVSLMSDQRPLNRMKKTFFYNFFPSKVEEEACKVNNTQHVVTRELMETNDLYPAPKIDLQNPWQINKKSTHDEIIVGKLMIPIF</sequence>
<proteinExistence type="predicted"/>
<protein>
    <submittedName>
        <fullName evidence="1">Uncharacterized protein</fullName>
    </submittedName>
</protein>
<reference evidence="1 2" key="1">
    <citation type="submission" date="2020-09" db="EMBL/GenBank/DDBJ databases">
        <title>De no assembly of potato wild relative species, Solanum commersonii.</title>
        <authorList>
            <person name="Cho K."/>
        </authorList>
    </citation>
    <scope>NUCLEOTIDE SEQUENCE [LARGE SCALE GENOMIC DNA]</scope>
    <source>
        <strain evidence="1">LZ3.2</strain>
        <tissue evidence="1">Leaf</tissue>
    </source>
</reference>
<comment type="caution">
    <text evidence="1">The sequence shown here is derived from an EMBL/GenBank/DDBJ whole genome shotgun (WGS) entry which is preliminary data.</text>
</comment>
<organism evidence="1 2">
    <name type="scientific">Solanum commersonii</name>
    <name type="common">Commerson's wild potato</name>
    <name type="synonym">Commerson's nightshade</name>
    <dbReference type="NCBI Taxonomy" id="4109"/>
    <lineage>
        <taxon>Eukaryota</taxon>
        <taxon>Viridiplantae</taxon>
        <taxon>Streptophyta</taxon>
        <taxon>Embryophyta</taxon>
        <taxon>Tracheophyta</taxon>
        <taxon>Spermatophyta</taxon>
        <taxon>Magnoliopsida</taxon>
        <taxon>eudicotyledons</taxon>
        <taxon>Gunneridae</taxon>
        <taxon>Pentapetalae</taxon>
        <taxon>asterids</taxon>
        <taxon>lamiids</taxon>
        <taxon>Solanales</taxon>
        <taxon>Solanaceae</taxon>
        <taxon>Solanoideae</taxon>
        <taxon>Solaneae</taxon>
        <taxon>Solanum</taxon>
    </lineage>
</organism>
<name>A0A9J5Z696_SOLCO</name>
<gene>
    <name evidence="1" type="ORF">H5410_028026</name>
</gene>